<keyword evidence="2" id="KW-1185">Reference proteome</keyword>
<name>A0AAV4RH77_CAEEX</name>
<proteinExistence type="predicted"/>
<sequence length="43" mass="4686">MRSVGKIGDGKKKEVGFKPFPRFLNSDLPIGENIPGILLESSN</sequence>
<dbReference type="Proteomes" id="UP001054945">
    <property type="component" value="Unassembled WGS sequence"/>
</dbReference>
<dbReference type="AlphaFoldDB" id="A0AAV4RH77"/>
<feature type="non-terminal residue" evidence="1">
    <location>
        <position position="43"/>
    </location>
</feature>
<accession>A0AAV4RH77</accession>
<organism evidence="1 2">
    <name type="scientific">Caerostris extrusa</name>
    <name type="common">Bark spider</name>
    <name type="synonym">Caerostris bankana</name>
    <dbReference type="NCBI Taxonomy" id="172846"/>
    <lineage>
        <taxon>Eukaryota</taxon>
        <taxon>Metazoa</taxon>
        <taxon>Ecdysozoa</taxon>
        <taxon>Arthropoda</taxon>
        <taxon>Chelicerata</taxon>
        <taxon>Arachnida</taxon>
        <taxon>Araneae</taxon>
        <taxon>Araneomorphae</taxon>
        <taxon>Entelegynae</taxon>
        <taxon>Araneoidea</taxon>
        <taxon>Araneidae</taxon>
        <taxon>Caerostris</taxon>
    </lineage>
</organism>
<comment type="caution">
    <text evidence="1">The sequence shown here is derived from an EMBL/GenBank/DDBJ whole genome shotgun (WGS) entry which is preliminary data.</text>
</comment>
<evidence type="ECO:0000313" key="1">
    <source>
        <dbReference type="EMBL" id="GIY20061.1"/>
    </source>
</evidence>
<reference evidence="1 2" key="1">
    <citation type="submission" date="2021-06" db="EMBL/GenBank/DDBJ databases">
        <title>Caerostris extrusa draft genome.</title>
        <authorList>
            <person name="Kono N."/>
            <person name="Arakawa K."/>
        </authorList>
    </citation>
    <scope>NUCLEOTIDE SEQUENCE [LARGE SCALE GENOMIC DNA]</scope>
</reference>
<gene>
    <name evidence="1" type="ORF">CEXT_775551</name>
</gene>
<dbReference type="EMBL" id="BPLR01007834">
    <property type="protein sequence ID" value="GIY20061.1"/>
    <property type="molecule type" value="Genomic_DNA"/>
</dbReference>
<evidence type="ECO:0000313" key="2">
    <source>
        <dbReference type="Proteomes" id="UP001054945"/>
    </source>
</evidence>
<protein>
    <submittedName>
        <fullName evidence="1">Uncharacterized protein</fullName>
    </submittedName>
</protein>